<dbReference type="Pfam" id="PF07690">
    <property type="entry name" value="MFS_1"/>
    <property type="match status" value="1"/>
</dbReference>
<feature type="transmembrane region" description="Helical" evidence="1">
    <location>
        <begin position="302"/>
        <end position="326"/>
    </location>
</feature>
<feature type="transmembrane region" description="Helical" evidence="1">
    <location>
        <begin position="21"/>
        <end position="40"/>
    </location>
</feature>
<proteinExistence type="predicted"/>
<feature type="transmembrane region" description="Helical" evidence="1">
    <location>
        <begin position="209"/>
        <end position="234"/>
    </location>
</feature>
<accession>A0A9Q1BL36</accession>
<organism evidence="2 3">
    <name type="scientific">Holothuria leucospilota</name>
    <name type="common">Black long sea cucumber</name>
    <name type="synonym">Mertensiothuria leucospilota</name>
    <dbReference type="NCBI Taxonomy" id="206669"/>
    <lineage>
        <taxon>Eukaryota</taxon>
        <taxon>Metazoa</taxon>
        <taxon>Echinodermata</taxon>
        <taxon>Eleutherozoa</taxon>
        <taxon>Echinozoa</taxon>
        <taxon>Holothuroidea</taxon>
        <taxon>Aspidochirotacea</taxon>
        <taxon>Aspidochirotida</taxon>
        <taxon>Holothuriidae</taxon>
        <taxon>Holothuria</taxon>
    </lineage>
</organism>
<feature type="transmembrane region" description="Helical" evidence="1">
    <location>
        <begin position="246"/>
        <end position="268"/>
    </location>
</feature>
<gene>
    <name evidence="2" type="ORF">HOLleu_30992</name>
</gene>
<dbReference type="InterPro" id="IPR036259">
    <property type="entry name" value="MFS_trans_sf"/>
</dbReference>
<evidence type="ECO:0000256" key="1">
    <source>
        <dbReference type="SAM" id="Phobius"/>
    </source>
</evidence>
<sequence>MKANGVILLYVVEKLQTSHTLVAWAFTLQCALGFLVSEYLKLVEAPLSKQLLHYFSYRQLGIIGGFLAGFGYIGSGLLTSSILDLFVFHSISGFGFGLLCIPNFMYIHAHVDDQTFSKIQSTSGIFIYVGVAILPVVLKWLVDIYGHNGGLAIFGALIWNCILAGVAMKPTKESTLEIDSTSCSTVPREKLHYLDKYLPFLSPLFRHRNFAICMLFASSGMYVYSSWAIFLVTFGNGLGFSSQQSVYLSTAGGAGGAVGSLSPLVLFSYNKMNAFTTCFYPSLANGTILLVSTFITDFRIVLNLMFLSGFVQGFQYAGICGIIPLLLCEHHLGFGAVLSFLVEGMFYQFGGLIPGMEHPKKRH</sequence>
<name>A0A9Q1BL36_HOLLE</name>
<feature type="transmembrane region" description="Helical" evidence="1">
    <location>
        <begin position="125"/>
        <end position="142"/>
    </location>
</feature>
<comment type="caution">
    <text evidence="2">The sequence shown here is derived from an EMBL/GenBank/DDBJ whole genome shotgun (WGS) entry which is preliminary data.</text>
</comment>
<feature type="transmembrane region" description="Helical" evidence="1">
    <location>
        <begin position="149"/>
        <end position="168"/>
    </location>
</feature>
<evidence type="ECO:0000313" key="2">
    <source>
        <dbReference type="EMBL" id="KAJ8028683.1"/>
    </source>
</evidence>
<keyword evidence="3" id="KW-1185">Reference proteome</keyword>
<reference evidence="2" key="1">
    <citation type="submission" date="2021-10" db="EMBL/GenBank/DDBJ databases">
        <title>Tropical sea cucumber genome reveals ecological adaptation and Cuvierian tubules defense mechanism.</title>
        <authorList>
            <person name="Chen T."/>
        </authorList>
    </citation>
    <scope>NUCLEOTIDE SEQUENCE</scope>
    <source>
        <strain evidence="2">Nanhai2018</strain>
        <tissue evidence="2">Muscle</tissue>
    </source>
</reference>
<keyword evidence="1" id="KW-0472">Membrane</keyword>
<dbReference type="InterPro" id="IPR050327">
    <property type="entry name" value="Proton-linked_MCT"/>
</dbReference>
<evidence type="ECO:0000313" key="3">
    <source>
        <dbReference type="Proteomes" id="UP001152320"/>
    </source>
</evidence>
<dbReference type="Proteomes" id="UP001152320">
    <property type="component" value="Chromosome 15"/>
</dbReference>
<protein>
    <submittedName>
        <fullName evidence="2">Monocarboxylate transporter 12</fullName>
    </submittedName>
</protein>
<dbReference type="AlphaFoldDB" id="A0A9Q1BL36"/>
<dbReference type="InterPro" id="IPR011701">
    <property type="entry name" value="MFS"/>
</dbReference>
<dbReference type="GO" id="GO:0008028">
    <property type="term" value="F:monocarboxylic acid transmembrane transporter activity"/>
    <property type="evidence" value="ECO:0007669"/>
    <property type="project" value="TreeGrafter"/>
</dbReference>
<keyword evidence="1" id="KW-1133">Transmembrane helix</keyword>
<keyword evidence="1" id="KW-0812">Transmembrane</keyword>
<feature type="transmembrane region" description="Helical" evidence="1">
    <location>
        <begin position="332"/>
        <end position="353"/>
    </location>
</feature>
<dbReference type="SUPFAM" id="SSF103473">
    <property type="entry name" value="MFS general substrate transporter"/>
    <property type="match status" value="1"/>
</dbReference>
<dbReference type="PANTHER" id="PTHR11360:SF303">
    <property type="entry name" value="MAJOR FACILITATOR SUPERFAMILY (MFS) PROFILE DOMAIN-CONTAINING PROTEIN"/>
    <property type="match status" value="1"/>
</dbReference>
<feature type="transmembrane region" description="Helical" evidence="1">
    <location>
        <begin position="85"/>
        <end position="105"/>
    </location>
</feature>
<feature type="transmembrane region" description="Helical" evidence="1">
    <location>
        <begin position="60"/>
        <end position="78"/>
    </location>
</feature>
<dbReference type="PANTHER" id="PTHR11360">
    <property type="entry name" value="MONOCARBOXYLATE TRANSPORTER"/>
    <property type="match status" value="1"/>
</dbReference>
<dbReference type="EMBL" id="JAIZAY010000015">
    <property type="protein sequence ID" value="KAJ8028683.1"/>
    <property type="molecule type" value="Genomic_DNA"/>
</dbReference>
<feature type="transmembrane region" description="Helical" evidence="1">
    <location>
        <begin position="274"/>
        <end position="295"/>
    </location>
</feature>
<dbReference type="Gene3D" id="1.20.1250.20">
    <property type="entry name" value="MFS general substrate transporter like domains"/>
    <property type="match status" value="1"/>
</dbReference>